<evidence type="ECO:0000313" key="1">
    <source>
        <dbReference type="EMBL" id="KAJ9068515.1"/>
    </source>
</evidence>
<dbReference type="Proteomes" id="UP001165960">
    <property type="component" value="Unassembled WGS sequence"/>
</dbReference>
<dbReference type="EMBL" id="QTSX02003723">
    <property type="protein sequence ID" value="KAJ9068515.1"/>
    <property type="molecule type" value="Genomic_DNA"/>
</dbReference>
<evidence type="ECO:0000313" key="2">
    <source>
        <dbReference type="Proteomes" id="UP001165960"/>
    </source>
</evidence>
<name>A0ACC2T1Q9_9FUNG</name>
<protein>
    <submittedName>
        <fullName evidence="1">Uncharacterized protein</fullName>
    </submittedName>
</protein>
<reference evidence="1" key="1">
    <citation type="submission" date="2022-04" db="EMBL/GenBank/DDBJ databases">
        <title>Genome of the entomopathogenic fungus Entomophthora muscae.</title>
        <authorList>
            <person name="Elya C."/>
            <person name="Lovett B.R."/>
            <person name="Lee E."/>
            <person name="Macias A.M."/>
            <person name="Hajek A.E."/>
            <person name="De Bivort B.L."/>
            <person name="Kasson M.T."/>
            <person name="De Fine Licht H.H."/>
            <person name="Stajich J.E."/>
        </authorList>
    </citation>
    <scope>NUCLEOTIDE SEQUENCE</scope>
    <source>
        <strain evidence="1">Berkeley</strain>
    </source>
</reference>
<accession>A0ACC2T1Q9</accession>
<comment type="caution">
    <text evidence="1">The sequence shown here is derived from an EMBL/GenBank/DDBJ whole genome shotgun (WGS) entry which is preliminary data.</text>
</comment>
<sequence>MKLALGPVLAAICLSSPSPFNRQEIATPVDTASTTANHPILSLAVGLIGPSTAPSITMLVPIASQQTPPAIPAPPPPATAPPPPPVTTPPPITTAPPPPAVPPTPAPVTTTPPATTTTAPPPPVVPPTPAPVTTTPPATTTTTAPPPPAVPPTPATTTPPPAAPSTPLTTTVTITLAPITQVTTVTITTTITMTVTSTSLLPAQPTASTGKPSQATDVFWAISGPKPSYNDVNWVATILANRPPEKPKAYFRNPRRPAPLSLENNTSIENPAFSRIRRPYKNRPPPPQRNI</sequence>
<proteinExistence type="predicted"/>
<organism evidence="1 2">
    <name type="scientific">Entomophthora muscae</name>
    <dbReference type="NCBI Taxonomy" id="34485"/>
    <lineage>
        <taxon>Eukaryota</taxon>
        <taxon>Fungi</taxon>
        <taxon>Fungi incertae sedis</taxon>
        <taxon>Zoopagomycota</taxon>
        <taxon>Entomophthoromycotina</taxon>
        <taxon>Entomophthoromycetes</taxon>
        <taxon>Entomophthorales</taxon>
        <taxon>Entomophthoraceae</taxon>
        <taxon>Entomophthora</taxon>
    </lineage>
</organism>
<gene>
    <name evidence="1" type="ORF">DSO57_1027858</name>
</gene>
<keyword evidence="2" id="KW-1185">Reference proteome</keyword>